<evidence type="ECO:0000256" key="1">
    <source>
        <dbReference type="SAM" id="Phobius"/>
    </source>
</evidence>
<protein>
    <submittedName>
        <fullName evidence="2">Uncharacterized protein</fullName>
    </submittedName>
</protein>
<dbReference type="EMBL" id="AP025730">
    <property type="protein sequence ID" value="BDI07058.1"/>
    <property type="molecule type" value="Genomic_DNA"/>
</dbReference>
<keyword evidence="1" id="KW-1133">Transmembrane helix</keyword>
<gene>
    <name evidence="2" type="ORF">CATMQ487_40280</name>
</gene>
<evidence type="ECO:0000313" key="2">
    <source>
        <dbReference type="EMBL" id="BDI07058.1"/>
    </source>
</evidence>
<dbReference type="Proteomes" id="UP001057498">
    <property type="component" value="Chromosome"/>
</dbReference>
<proteinExistence type="predicted"/>
<keyword evidence="1" id="KW-0812">Transmembrane</keyword>
<feature type="transmembrane region" description="Helical" evidence="1">
    <location>
        <begin position="21"/>
        <end position="43"/>
    </location>
</feature>
<keyword evidence="3" id="KW-1185">Reference proteome</keyword>
<reference evidence="2" key="1">
    <citation type="submission" date="2022-04" db="EMBL/GenBank/DDBJ databases">
        <title>Whole genome sequence of Sphaerotilus sp. FB-5.</title>
        <authorList>
            <person name="Takeda M."/>
            <person name="Narihara S."/>
            <person name="Akimoto M."/>
            <person name="Akimoto R."/>
            <person name="Nishiyashiki S."/>
            <person name="Murakami T."/>
        </authorList>
    </citation>
    <scope>NUCLEOTIDE SEQUENCE</scope>
    <source>
        <strain evidence="2">FB-5</strain>
    </source>
</reference>
<dbReference type="RefSeq" id="WP_251970283.1">
    <property type="nucleotide sequence ID" value="NZ_AP025730.1"/>
</dbReference>
<evidence type="ECO:0000313" key="3">
    <source>
        <dbReference type="Proteomes" id="UP001057498"/>
    </source>
</evidence>
<accession>A0ABM7YR66</accession>
<name>A0ABM7YR66_9BURK</name>
<sequence length="416" mass="43290">MATTTSLRAIARRACTLRRRGGLALIEVLIATALLGLGSAALMRLHLHLRHGSEVARQRAEALRLAEEDLETLRAYTRLDSGGGSGGGGSGAAWSAIGNLAAQEVTDLGGPTVYTRSRSVSPAAAPALKSVTATLAWTDRHGEARQLRLPTLVAGLDPALIGALLLRRGDERGLGALGRHPLIPVTARELSDGRIAYKPRASGTLTWVFDAATAQVTARCQSPAGLASADLTAAQISGCRAISGLLLAGVLRFATQGDTLRATDAENPLGSAMDLDLRLSLSSTGHPDPAWECEDDAPDGAPPAATAQTVVHYACVVQPAGNPPQWSGRLDVVPRGWAIADGGDGALRICRYSADHDGNGRIDNREHPLRYAGVGEPLGDQNFLVVRAAAGCPRDAPASMGVPANWVDDSTVAHQP</sequence>
<organism evidence="2 3">
    <name type="scientific">Sphaerotilus microaerophilus</name>
    <dbReference type="NCBI Taxonomy" id="2914710"/>
    <lineage>
        <taxon>Bacteria</taxon>
        <taxon>Pseudomonadati</taxon>
        <taxon>Pseudomonadota</taxon>
        <taxon>Betaproteobacteria</taxon>
        <taxon>Burkholderiales</taxon>
        <taxon>Sphaerotilaceae</taxon>
        <taxon>Sphaerotilus</taxon>
    </lineage>
</organism>
<keyword evidence="1" id="KW-0472">Membrane</keyword>